<feature type="region of interest" description="Disordered" evidence="3">
    <location>
        <begin position="251"/>
        <end position="427"/>
    </location>
</feature>
<dbReference type="Proteomes" id="UP000762676">
    <property type="component" value="Unassembled WGS sequence"/>
</dbReference>
<feature type="compositionally biased region" description="Basic and acidic residues" evidence="3">
    <location>
        <begin position="298"/>
        <end position="308"/>
    </location>
</feature>
<dbReference type="SMART" id="SM00466">
    <property type="entry name" value="SRA"/>
    <property type="match status" value="1"/>
</dbReference>
<keyword evidence="1 2" id="KW-0539">Nucleus</keyword>
<gene>
    <name evidence="5" type="ORF">ElyMa_000048700</name>
</gene>
<comment type="caution">
    <text evidence="5">The sequence shown here is derived from an EMBL/GenBank/DDBJ whole genome shotgun (WGS) entry which is preliminary data.</text>
</comment>
<feature type="compositionally biased region" description="Polar residues" evidence="3">
    <location>
        <begin position="405"/>
        <end position="418"/>
    </location>
</feature>
<evidence type="ECO:0000256" key="2">
    <source>
        <dbReference type="PROSITE-ProRule" id="PRU00358"/>
    </source>
</evidence>
<dbReference type="PROSITE" id="PS51015">
    <property type="entry name" value="YDG"/>
    <property type="match status" value="1"/>
</dbReference>
<organism evidence="5 6">
    <name type="scientific">Elysia marginata</name>
    <dbReference type="NCBI Taxonomy" id="1093978"/>
    <lineage>
        <taxon>Eukaryota</taxon>
        <taxon>Metazoa</taxon>
        <taxon>Spiralia</taxon>
        <taxon>Lophotrochozoa</taxon>
        <taxon>Mollusca</taxon>
        <taxon>Gastropoda</taxon>
        <taxon>Heterobranchia</taxon>
        <taxon>Euthyneura</taxon>
        <taxon>Panpulmonata</taxon>
        <taxon>Sacoglossa</taxon>
        <taxon>Placobranchoidea</taxon>
        <taxon>Plakobranchidae</taxon>
        <taxon>Elysia</taxon>
    </lineage>
</organism>
<reference evidence="5 6" key="1">
    <citation type="journal article" date="2021" name="Elife">
        <title>Chloroplast acquisition without the gene transfer in kleptoplastic sea slugs, Plakobranchus ocellatus.</title>
        <authorList>
            <person name="Maeda T."/>
            <person name="Takahashi S."/>
            <person name="Yoshida T."/>
            <person name="Shimamura S."/>
            <person name="Takaki Y."/>
            <person name="Nagai Y."/>
            <person name="Toyoda A."/>
            <person name="Suzuki Y."/>
            <person name="Arimoto A."/>
            <person name="Ishii H."/>
            <person name="Satoh N."/>
            <person name="Nishiyama T."/>
            <person name="Hasebe M."/>
            <person name="Maruyama T."/>
            <person name="Minagawa J."/>
            <person name="Obokata J."/>
            <person name="Shigenobu S."/>
        </authorList>
    </citation>
    <scope>NUCLEOTIDE SEQUENCE [LARGE SCALE GENOMIC DNA]</scope>
</reference>
<dbReference type="InterPro" id="IPR003105">
    <property type="entry name" value="SRA_YDG"/>
</dbReference>
<dbReference type="AlphaFoldDB" id="A0AAV4EEP9"/>
<dbReference type="InterPro" id="IPR045134">
    <property type="entry name" value="UHRF1/2-like"/>
</dbReference>
<dbReference type="InterPro" id="IPR015947">
    <property type="entry name" value="PUA-like_sf"/>
</dbReference>
<keyword evidence="6" id="KW-1185">Reference proteome</keyword>
<evidence type="ECO:0000256" key="3">
    <source>
        <dbReference type="SAM" id="MobiDB-lite"/>
    </source>
</evidence>
<feature type="region of interest" description="Disordered" evidence="3">
    <location>
        <begin position="1"/>
        <end position="26"/>
    </location>
</feature>
<feature type="compositionally biased region" description="Polar residues" evidence="3">
    <location>
        <begin position="370"/>
        <end position="389"/>
    </location>
</feature>
<feature type="compositionally biased region" description="Polar residues" evidence="3">
    <location>
        <begin position="279"/>
        <end position="295"/>
    </location>
</feature>
<feature type="compositionally biased region" description="Basic and acidic residues" evidence="3">
    <location>
        <begin position="1"/>
        <end position="18"/>
    </location>
</feature>
<dbReference type="PANTHER" id="PTHR14140:SF27">
    <property type="entry name" value="OS04G0289800 PROTEIN"/>
    <property type="match status" value="1"/>
</dbReference>
<evidence type="ECO:0000256" key="1">
    <source>
        <dbReference type="ARBA" id="ARBA00023242"/>
    </source>
</evidence>
<feature type="compositionally biased region" description="Basic and acidic residues" evidence="3">
    <location>
        <begin position="390"/>
        <end position="404"/>
    </location>
</feature>
<dbReference type="GO" id="GO:0044027">
    <property type="term" value="P:negative regulation of gene expression via chromosomal CpG island methylation"/>
    <property type="evidence" value="ECO:0007669"/>
    <property type="project" value="TreeGrafter"/>
</dbReference>
<protein>
    <submittedName>
        <fullName evidence="5">E3 ubiquitin-protein ligase UHRF1-like</fullName>
    </submittedName>
</protein>
<accession>A0AAV4EEP9</accession>
<dbReference type="InterPro" id="IPR036987">
    <property type="entry name" value="SRA-YDG_sf"/>
</dbReference>
<evidence type="ECO:0000259" key="4">
    <source>
        <dbReference type="PROSITE" id="PS51015"/>
    </source>
</evidence>
<feature type="compositionally biased region" description="Polar residues" evidence="3">
    <location>
        <begin position="309"/>
        <end position="321"/>
    </location>
</feature>
<evidence type="ECO:0000313" key="5">
    <source>
        <dbReference type="EMBL" id="GFR59124.1"/>
    </source>
</evidence>
<dbReference type="GO" id="GO:0061630">
    <property type="term" value="F:ubiquitin protein ligase activity"/>
    <property type="evidence" value="ECO:0007669"/>
    <property type="project" value="TreeGrafter"/>
</dbReference>
<dbReference type="FunFam" id="2.30.280.10:FF:000005">
    <property type="entry name" value="E3 ubiquitin-protein ligase UHRF1"/>
    <property type="match status" value="1"/>
</dbReference>
<feature type="domain" description="YDG" evidence="4">
    <location>
        <begin position="87"/>
        <end position="238"/>
    </location>
</feature>
<comment type="subcellular location">
    <subcellularLocation>
        <location evidence="2">Nucleus</location>
    </subcellularLocation>
</comment>
<dbReference type="Pfam" id="PF02182">
    <property type="entry name" value="SAD_SRA"/>
    <property type="match status" value="1"/>
</dbReference>
<name>A0AAV4EEP9_9GAST</name>
<dbReference type="GO" id="GO:0016567">
    <property type="term" value="P:protein ubiquitination"/>
    <property type="evidence" value="ECO:0007669"/>
    <property type="project" value="TreeGrafter"/>
</dbReference>
<dbReference type="Gene3D" id="2.30.280.10">
    <property type="entry name" value="SRA-YDG"/>
    <property type="match status" value="1"/>
</dbReference>
<dbReference type="PANTHER" id="PTHR14140">
    <property type="entry name" value="E3 UBIQUITIN-PROTEIN LIGASE UHRF-RELATED"/>
    <property type="match status" value="1"/>
</dbReference>
<dbReference type="SUPFAM" id="SSF88697">
    <property type="entry name" value="PUA domain-like"/>
    <property type="match status" value="1"/>
</dbReference>
<sequence>MASHRDGETDTRAGGDKARQKRAPPPSCFVACPSSLVLCCLPVVRLYKRVSLFSSASNMVEPVLHKYSAQEDHLSMTTTIVIDLQWSSQAGVEVGNEWATRMECSRDGVHRPTVAGIHGGQDGAYSIALSGGYEDDVDLGDCFTYTGEGGRDLKGTKAKPKNLRTAPQSKDQTLTRGNLALSRSVETKNPVRVIRGYKLSSQFAPEDGYRYDGIYTVEKFWFTTGLSGYGVWKFALKRCPDQAASPWSFVQNESMQDSSEKAEETAPLSEIAPRDVSKTETVSPGSNLDFSQNATDAKGQETDDKENLNKTQRASIANASKSDGCREEKETTPTQQGGPDSAEKVKVEECAPASEEKECDAKSEVPAELEQNNNQSSKTSEQNGELSPSSRKDVTKSTDEDLNSKHSPSIASEGSGSADSKDDEAQN</sequence>
<dbReference type="EMBL" id="BMAT01000071">
    <property type="protein sequence ID" value="GFR59124.1"/>
    <property type="molecule type" value="Genomic_DNA"/>
</dbReference>
<evidence type="ECO:0000313" key="6">
    <source>
        <dbReference type="Proteomes" id="UP000762676"/>
    </source>
</evidence>
<dbReference type="GO" id="GO:0005634">
    <property type="term" value="C:nucleus"/>
    <property type="evidence" value="ECO:0007669"/>
    <property type="project" value="UniProtKB-SubCell"/>
</dbReference>
<feature type="compositionally biased region" description="Basic and acidic residues" evidence="3">
    <location>
        <begin position="341"/>
        <end position="365"/>
    </location>
</feature>
<proteinExistence type="predicted"/>